<dbReference type="EMBL" id="ABVR01000041">
    <property type="protein sequence ID" value="EEG89122.1"/>
    <property type="molecule type" value="Genomic_DNA"/>
</dbReference>
<evidence type="ECO:0008006" key="3">
    <source>
        <dbReference type="Google" id="ProtNLM"/>
    </source>
</evidence>
<evidence type="ECO:0000313" key="1">
    <source>
        <dbReference type="EMBL" id="EEG89122.1"/>
    </source>
</evidence>
<dbReference type="InterPro" id="IPR014997">
    <property type="entry name" value="DUF1847"/>
</dbReference>
<comment type="caution">
    <text evidence="1">The sequence shown here is derived from an EMBL/GenBank/DDBJ whole genome shotgun (WGS) entry which is preliminary data.</text>
</comment>
<dbReference type="Proteomes" id="UP000003793">
    <property type="component" value="Unassembled WGS sequence"/>
</dbReference>
<dbReference type="AlphaFoldDB" id="C0BAJ8"/>
<gene>
    <name evidence="1" type="ORF">COPCOM_02101</name>
</gene>
<organism evidence="1 2">
    <name type="scientific">Coprococcus comes ATCC 27758</name>
    <dbReference type="NCBI Taxonomy" id="470146"/>
    <lineage>
        <taxon>Bacteria</taxon>
        <taxon>Bacillati</taxon>
        <taxon>Bacillota</taxon>
        <taxon>Clostridia</taxon>
        <taxon>Lachnospirales</taxon>
        <taxon>Lachnospiraceae</taxon>
        <taxon>Coprococcus</taxon>
    </lineage>
</organism>
<proteinExistence type="predicted"/>
<sequence length="184" mass="20708">MDLKDRQMALDTYLGDEKDLKIMRASAEIEHDFYCQATRVEETIRWAKKLGAKKIGIASCVGLLKESHLLAGLLREYGFEVYGVGCKIGEVPKTEVGIPERCEEVGVHMCNPILQAQMLNKEKTDINIVMGLCVGHDSLFYKYAEAPSTTLVVKDRVLGNNPVAALYTLDSYYKKLHHLNLEEE</sequence>
<dbReference type="Pfam" id="PF08901">
    <property type="entry name" value="DUF1847"/>
    <property type="match status" value="1"/>
</dbReference>
<protein>
    <recommendedName>
        <fullName evidence="3">Metal-binding protein</fullName>
    </recommendedName>
</protein>
<accession>C0BAJ8</accession>
<reference evidence="1 2" key="1">
    <citation type="submission" date="2009-02" db="EMBL/GenBank/DDBJ databases">
        <authorList>
            <person name="Fulton L."/>
            <person name="Clifton S."/>
            <person name="Fulton B."/>
            <person name="Xu J."/>
            <person name="Minx P."/>
            <person name="Pepin K.H."/>
            <person name="Johnson M."/>
            <person name="Bhonagiri V."/>
            <person name="Nash W.E."/>
            <person name="Mardis E.R."/>
            <person name="Wilson R.K."/>
        </authorList>
    </citation>
    <scope>NUCLEOTIDE SEQUENCE [LARGE SCALE GENOMIC DNA]</scope>
    <source>
        <strain evidence="1 2">ATCC 27758</strain>
    </source>
</reference>
<dbReference type="HOGENOM" id="CLU_091350_1_0_9"/>
<reference evidence="1 2" key="2">
    <citation type="submission" date="2009-03" db="EMBL/GenBank/DDBJ databases">
        <title>Draft genome sequence of Coprococcus comes (ATCC 27758).</title>
        <authorList>
            <person name="Sudarsanam P."/>
            <person name="Ley R."/>
            <person name="Guruge J."/>
            <person name="Turnbaugh P.J."/>
            <person name="Mahowald M."/>
            <person name="Liep D."/>
            <person name="Gordon J."/>
        </authorList>
    </citation>
    <scope>NUCLEOTIDE SEQUENCE [LARGE SCALE GENOMIC DNA]</scope>
    <source>
        <strain evidence="1 2">ATCC 27758</strain>
    </source>
</reference>
<name>C0BAJ8_9FIRM</name>
<evidence type="ECO:0000313" key="2">
    <source>
        <dbReference type="Proteomes" id="UP000003793"/>
    </source>
</evidence>